<dbReference type="EMBL" id="PHNJ01000010">
    <property type="protein sequence ID" value="TYL37333.1"/>
    <property type="molecule type" value="Genomic_DNA"/>
</dbReference>
<dbReference type="PANTHER" id="PTHR35446:SF2">
    <property type="entry name" value="CARBOXYMUCONOLACTONE DECARBOXYLASE-LIKE DOMAIN-CONTAINING PROTEIN"/>
    <property type="match status" value="1"/>
</dbReference>
<dbReference type="SUPFAM" id="SSF69118">
    <property type="entry name" value="AhpD-like"/>
    <property type="match status" value="1"/>
</dbReference>
<feature type="region of interest" description="Disordered" evidence="1">
    <location>
        <begin position="174"/>
        <end position="193"/>
    </location>
</feature>
<organism evidence="2 3">
    <name type="scientific">Natronococcus pandeyae</name>
    <dbReference type="NCBI Taxonomy" id="2055836"/>
    <lineage>
        <taxon>Archaea</taxon>
        <taxon>Methanobacteriati</taxon>
        <taxon>Methanobacteriota</taxon>
        <taxon>Stenosarchaea group</taxon>
        <taxon>Halobacteria</taxon>
        <taxon>Halobacteriales</taxon>
        <taxon>Natrialbaceae</taxon>
        <taxon>Natronococcus</taxon>
    </lineage>
</organism>
<keyword evidence="3" id="KW-1185">Reference proteome</keyword>
<evidence type="ECO:0000313" key="2">
    <source>
        <dbReference type="EMBL" id="TYL37333.1"/>
    </source>
</evidence>
<dbReference type="Proteomes" id="UP000766904">
    <property type="component" value="Unassembled WGS sequence"/>
</dbReference>
<dbReference type="OrthoDB" id="193054at2157"/>
<comment type="caution">
    <text evidence="2">The sequence shown here is derived from an EMBL/GenBank/DDBJ whole genome shotgun (WGS) entry which is preliminary data.</text>
</comment>
<dbReference type="PANTHER" id="PTHR35446">
    <property type="entry name" value="SI:CH211-175M2.5"/>
    <property type="match status" value="1"/>
</dbReference>
<reference evidence="2" key="1">
    <citation type="submission" date="2017-11" db="EMBL/GenBank/DDBJ databases">
        <authorList>
            <person name="Kajale S.C."/>
            <person name="Sharma A."/>
        </authorList>
    </citation>
    <scope>NUCLEOTIDE SEQUENCE</scope>
    <source>
        <strain evidence="2">LS1_42</strain>
    </source>
</reference>
<evidence type="ECO:0000256" key="1">
    <source>
        <dbReference type="SAM" id="MobiDB-lite"/>
    </source>
</evidence>
<dbReference type="AlphaFoldDB" id="A0A8J8Q2J2"/>
<sequence length="193" mass="21544">MPSRVDPVDPDQLSDDDVATRLREATAVYDDAAYFGAIAHQPTHLNNLLTLFEEFPRSDALTNELLELVRLKVADTNQCAYCATVRTSSVDVVEAKETAIFGQIDEDQLTEREYLAVALAEHLSDNPHRITDEFIERLKHAFGEAGFIELLLFTSLEVGLDRFTIALELDTTEESPYPSGLSYPFDSGQDSDQ</sequence>
<accession>A0A8J8Q2J2</accession>
<dbReference type="Gene3D" id="1.20.1290.10">
    <property type="entry name" value="AhpD-like"/>
    <property type="match status" value="1"/>
</dbReference>
<proteinExistence type="predicted"/>
<gene>
    <name evidence="2" type="ORF">CV102_17055</name>
</gene>
<protein>
    <submittedName>
        <fullName evidence="2">Alkylhydroperoxidase</fullName>
    </submittedName>
</protein>
<evidence type="ECO:0000313" key="3">
    <source>
        <dbReference type="Proteomes" id="UP000766904"/>
    </source>
</evidence>
<dbReference type="RefSeq" id="WP_148859196.1">
    <property type="nucleotide sequence ID" value="NZ_PHNJ01000010.1"/>
</dbReference>
<dbReference type="InterPro" id="IPR029032">
    <property type="entry name" value="AhpD-like"/>
</dbReference>
<name>A0A8J8Q2J2_9EURY</name>